<dbReference type="GO" id="GO:0005840">
    <property type="term" value="C:ribosome"/>
    <property type="evidence" value="ECO:0007669"/>
    <property type="project" value="UniProtKB-KW"/>
</dbReference>
<reference evidence="8" key="1">
    <citation type="submission" date="2017-09" db="EMBL/GenBank/DDBJ databases">
        <title>Depth-based differentiation of microbial function through sediment-hosted aquifers and enrichment of novel symbionts in the deep terrestrial subsurface.</title>
        <authorList>
            <person name="Probst A.J."/>
            <person name="Ladd B."/>
            <person name="Jarett J.K."/>
            <person name="Geller-Mcgrath D.E."/>
            <person name="Sieber C.M.K."/>
            <person name="Emerson J.B."/>
            <person name="Anantharaman K."/>
            <person name="Thomas B.C."/>
            <person name="Malmstrom R."/>
            <person name="Stieglmeier M."/>
            <person name="Klingl A."/>
            <person name="Woyke T."/>
            <person name="Ryan C.M."/>
            <person name="Banfield J.F."/>
        </authorList>
    </citation>
    <scope>NUCLEOTIDE SEQUENCE [LARGE SCALE GENOMIC DNA]</scope>
</reference>
<feature type="region of interest" description="Disordered" evidence="6">
    <location>
        <begin position="1"/>
        <end position="45"/>
    </location>
</feature>
<dbReference type="Proteomes" id="UP000229056">
    <property type="component" value="Unassembled WGS sequence"/>
</dbReference>
<dbReference type="PANTHER" id="PTHR14503:SF4">
    <property type="entry name" value="LARGE RIBOSOMAL SUBUNIT PROTEIN BL34M"/>
    <property type="match status" value="1"/>
</dbReference>
<dbReference type="NCBIfam" id="TIGR01030">
    <property type="entry name" value="rpmH_bact"/>
    <property type="match status" value="1"/>
</dbReference>
<gene>
    <name evidence="5" type="primary">rpmH</name>
    <name evidence="7" type="ORF">COT80_00255</name>
</gene>
<dbReference type="GO" id="GO:1990904">
    <property type="term" value="C:ribonucleoprotein complex"/>
    <property type="evidence" value="ECO:0007669"/>
    <property type="project" value="UniProtKB-KW"/>
</dbReference>
<evidence type="ECO:0000313" key="7">
    <source>
        <dbReference type="EMBL" id="PIS06560.1"/>
    </source>
</evidence>
<feature type="compositionally biased region" description="Basic residues" evidence="6">
    <location>
        <begin position="30"/>
        <end position="45"/>
    </location>
</feature>
<dbReference type="EMBL" id="PEZY01000002">
    <property type="protein sequence ID" value="PIS06560.1"/>
    <property type="molecule type" value="Genomic_DNA"/>
</dbReference>
<dbReference type="AlphaFoldDB" id="A0A2H0W7G4"/>
<name>A0A2H0W7G4_9BACT</name>
<evidence type="ECO:0000256" key="2">
    <source>
        <dbReference type="ARBA" id="ARBA00022980"/>
    </source>
</evidence>
<dbReference type="GO" id="GO:0006412">
    <property type="term" value="P:translation"/>
    <property type="evidence" value="ECO:0007669"/>
    <property type="project" value="UniProtKB-UniRule"/>
</dbReference>
<evidence type="ECO:0000256" key="4">
    <source>
        <dbReference type="ARBA" id="ARBA00035177"/>
    </source>
</evidence>
<organism evidence="7 8">
    <name type="scientific">Candidatus Buchananbacteria bacterium CG10_big_fil_rev_8_21_14_0_10_33_19</name>
    <dbReference type="NCBI Taxonomy" id="1974525"/>
    <lineage>
        <taxon>Bacteria</taxon>
        <taxon>Candidatus Buchananiibacteriota</taxon>
    </lineage>
</organism>
<feature type="compositionally biased region" description="Basic residues" evidence="6">
    <location>
        <begin position="9"/>
        <end position="23"/>
    </location>
</feature>
<dbReference type="Gene3D" id="1.10.287.3980">
    <property type="match status" value="1"/>
</dbReference>
<sequence length="45" mass="5367">MPKRTFQPKVKKRARKQGFRKKMQTPTGRRVLKSRRAKGRKKLTA</sequence>
<keyword evidence="2 5" id="KW-0689">Ribosomal protein</keyword>
<evidence type="ECO:0000256" key="1">
    <source>
        <dbReference type="ARBA" id="ARBA00010111"/>
    </source>
</evidence>
<dbReference type="HAMAP" id="MF_00391">
    <property type="entry name" value="Ribosomal_bL34"/>
    <property type="match status" value="1"/>
</dbReference>
<dbReference type="Pfam" id="PF00468">
    <property type="entry name" value="Ribosomal_L34"/>
    <property type="match status" value="1"/>
</dbReference>
<proteinExistence type="inferred from homology"/>
<comment type="caution">
    <text evidence="7">The sequence shown here is derived from an EMBL/GenBank/DDBJ whole genome shotgun (WGS) entry which is preliminary data.</text>
</comment>
<comment type="similarity">
    <text evidence="1 5">Belongs to the bacterial ribosomal protein bL34 family.</text>
</comment>
<protein>
    <recommendedName>
        <fullName evidence="4 5">Large ribosomal subunit protein bL34</fullName>
    </recommendedName>
</protein>
<dbReference type="InterPro" id="IPR000271">
    <property type="entry name" value="Ribosomal_bL34"/>
</dbReference>
<dbReference type="GO" id="GO:0003735">
    <property type="term" value="F:structural constituent of ribosome"/>
    <property type="evidence" value="ECO:0007669"/>
    <property type="project" value="InterPro"/>
</dbReference>
<evidence type="ECO:0000256" key="6">
    <source>
        <dbReference type="SAM" id="MobiDB-lite"/>
    </source>
</evidence>
<dbReference type="FunFam" id="1.10.287.3980:FF:000001">
    <property type="entry name" value="Mitochondrial ribosomal protein L34"/>
    <property type="match status" value="1"/>
</dbReference>
<dbReference type="PANTHER" id="PTHR14503">
    <property type="entry name" value="MITOCHONDRIAL RIBOSOMAL PROTEIN 34 FAMILY MEMBER"/>
    <property type="match status" value="1"/>
</dbReference>
<evidence type="ECO:0000256" key="5">
    <source>
        <dbReference type="HAMAP-Rule" id="MF_00391"/>
    </source>
</evidence>
<keyword evidence="3 5" id="KW-0687">Ribonucleoprotein</keyword>
<accession>A0A2H0W7G4</accession>
<evidence type="ECO:0000313" key="8">
    <source>
        <dbReference type="Proteomes" id="UP000229056"/>
    </source>
</evidence>
<evidence type="ECO:0000256" key="3">
    <source>
        <dbReference type="ARBA" id="ARBA00023274"/>
    </source>
</evidence>